<dbReference type="Proteomes" id="UP001150879">
    <property type="component" value="Unassembled WGS sequence"/>
</dbReference>
<feature type="compositionally biased region" description="Basic residues" evidence="1">
    <location>
        <begin position="85"/>
        <end position="94"/>
    </location>
</feature>
<reference evidence="2" key="2">
    <citation type="journal article" date="2023" name="IMA Fungus">
        <title>Comparative genomic study of the Penicillium genus elucidates a diverse pangenome and 15 lateral gene transfer events.</title>
        <authorList>
            <person name="Petersen C."/>
            <person name="Sorensen T."/>
            <person name="Nielsen M.R."/>
            <person name="Sondergaard T.E."/>
            <person name="Sorensen J.L."/>
            <person name="Fitzpatrick D.A."/>
            <person name="Frisvad J.C."/>
            <person name="Nielsen K.L."/>
        </authorList>
    </citation>
    <scope>NUCLEOTIDE SEQUENCE</scope>
    <source>
        <strain evidence="2">IBT 16849</strain>
    </source>
</reference>
<evidence type="ECO:0000313" key="3">
    <source>
        <dbReference type="Proteomes" id="UP001150879"/>
    </source>
</evidence>
<evidence type="ECO:0000256" key="1">
    <source>
        <dbReference type="SAM" id="MobiDB-lite"/>
    </source>
</evidence>
<feature type="region of interest" description="Disordered" evidence="1">
    <location>
        <begin position="12"/>
        <end position="109"/>
    </location>
</feature>
<dbReference type="EMBL" id="JAPQKP010000008">
    <property type="protein sequence ID" value="KAJ5181210.1"/>
    <property type="molecule type" value="Genomic_DNA"/>
</dbReference>
<comment type="caution">
    <text evidence="2">The sequence shown here is derived from an EMBL/GenBank/DDBJ whole genome shotgun (WGS) entry which is preliminary data.</text>
</comment>
<feature type="compositionally biased region" description="Basic and acidic residues" evidence="1">
    <location>
        <begin position="29"/>
        <end position="41"/>
    </location>
</feature>
<feature type="compositionally biased region" description="Acidic residues" evidence="1">
    <location>
        <begin position="53"/>
        <end position="63"/>
    </location>
</feature>
<reference evidence="2" key="1">
    <citation type="submission" date="2022-11" db="EMBL/GenBank/DDBJ databases">
        <authorList>
            <person name="Petersen C."/>
        </authorList>
    </citation>
    <scope>NUCLEOTIDE SEQUENCE</scope>
    <source>
        <strain evidence="2">IBT 16849</strain>
    </source>
</reference>
<proteinExistence type="predicted"/>
<organism evidence="2 3">
    <name type="scientific">Penicillium cf. griseofulvum</name>
    <dbReference type="NCBI Taxonomy" id="2972120"/>
    <lineage>
        <taxon>Eukaryota</taxon>
        <taxon>Fungi</taxon>
        <taxon>Dikarya</taxon>
        <taxon>Ascomycota</taxon>
        <taxon>Pezizomycotina</taxon>
        <taxon>Eurotiomycetes</taxon>
        <taxon>Eurotiomycetidae</taxon>
        <taxon>Eurotiales</taxon>
        <taxon>Aspergillaceae</taxon>
        <taxon>Penicillium</taxon>
    </lineage>
</organism>
<dbReference type="AlphaFoldDB" id="A0A9W9LXH2"/>
<name>A0A9W9LXH2_9EURO</name>
<sequence>MQFSGDRYKILSGIGASVGRHPQLAFSRSETRHSDLAPRRKDSPKRRHRSEVSCEDNIDDNADPGDRDYVHDSGDDPREISAIPHRTKRVRRAAAPRAARFSQHNAVRN</sequence>
<gene>
    <name evidence="2" type="ORF">N7472_011170</name>
</gene>
<feature type="compositionally biased region" description="Basic and acidic residues" evidence="1">
    <location>
        <begin position="64"/>
        <end position="79"/>
    </location>
</feature>
<keyword evidence="3" id="KW-1185">Reference proteome</keyword>
<protein>
    <submittedName>
        <fullName evidence="2">Uncharacterized protein</fullName>
    </submittedName>
</protein>
<accession>A0A9W9LXH2</accession>
<evidence type="ECO:0000313" key="2">
    <source>
        <dbReference type="EMBL" id="KAJ5181210.1"/>
    </source>
</evidence>